<dbReference type="PANTHER" id="PTHR36115:SF9">
    <property type="entry name" value="LMO1584 PROTEIN"/>
    <property type="match status" value="1"/>
</dbReference>
<evidence type="ECO:0000313" key="9">
    <source>
        <dbReference type="Proteomes" id="UP001218362"/>
    </source>
</evidence>
<evidence type="ECO:0000256" key="4">
    <source>
        <dbReference type="ARBA" id="ARBA00022989"/>
    </source>
</evidence>
<name>A0AAJ5X8S9_9SPHN</name>
<comment type="subcellular location">
    <subcellularLocation>
        <location evidence="1">Cell membrane</location>
        <topology evidence="1">Multi-pass membrane protein</topology>
    </subcellularLocation>
</comment>
<feature type="domain" description="RDD" evidence="7">
    <location>
        <begin position="4"/>
        <end position="136"/>
    </location>
</feature>
<evidence type="ECO:0000259" key="7">
    <source>
        <dbReference type="Pfam" id="PF06271"/>
    </source>
</evidence>
<evidence type="ECO:0000256" key="2">
    <source>
        <dbReference type="ARBA" id="ARBA00022475"/>
    </source>
</evidence>
<dbReference type="GO" id="GO:0005886">
    <property type="term" value="C:plasma membrane"/>
    <property type="evidence" value="ECO:0007669"/>
    <property type="project" value="UniProtKB-SubCell"/>
</dbReference>
<dbReference type="EMBL" id="CP119316">
    <property type="protein sequence ID" value="WEK46159.1"/>
    <property type="molecule type" value="Genomic_DNA"/>
</dbReference>
<keyword evidence="5 6" id="KW-0472">Membrane</keyword>
<dbReference type="InterPro" id="IPR010432">
    <property type="entry name" value="RDD"/>
</dbReference>
<reference evidence="8" key="1">
    <citation type="submission" date="2023-03" db="EMBL/GenBank/DDBJ databases">
        <title>Andean soil-derived lignocellulolytic bacterial consortium as a source of novel taxa and putative plastic-active enzymes.</title>
        <authorList>
            <person name="Diaz-Garcia L."/>
            <person name="Chuvochina M."/>
            <person name="Feuerriegel G."/>
            <person name="Bunk B."/>
            <person name="Sproer C."/>
            <person name="Streit W.R."/>
            <person name="Rodriguez L.M."/>
            <person name="Overmann J."/>
            <person name="Jimenez D.J."/>
        </authorList>
    </citation>
    <scope>NUCLEOTIDE SEQUENCE</scope>
    <source>
        <strain evidence="8">MAG 26</strain>
    </source>
</reference>
<dbReference type="InterPro" id="IPR051791">
    <property type="entry name" value="Pra-immunoreactive"/>
</dbReference>
<proteinExistence type="predicted"/>
<keyword evidence="3 6" id="KW-0812">Transmembrane</keyword>
<organism evidence="8 9">
    <name type="scientific">Candidatus Andeanibacterium colombiense</name>
    <dbReference type="NCBI Taxonomy" id="3121345"/>
    <lineage>
        <taxon>Bacteria</taxon>
        <taxon>Pseudomonadati</taxon>
        <taxon>Pseudomonadota</taxon>
        <taxon>Alphaproteobacteria</taxon>
        <taxon>Sphingomonadales</taxon>
        <taxon>Sphingomonadaceae</taxon>
        <taxon>Candidatus Andeanibacterium</taxon>
    </lineage>
</organism>
<keyword evidence="2" id="KW-1003">Cell membrane</keyword>
<feature type="transmembrane region" description="Helical" evidence="6">
    <location>
        <begin position="44"/>
        <end position="66"/>
    </location>
</feature>
<gene>
    <name evidence="8" type="ORF">P0Y56_14230</name>
</gene>
<evidence type="ECO:0000313" key="8">
    <source>
        <dbReference type="EMBL" id="WEK46159.1"/>
    </source>
</evidence>
<protein>
    <submittedName>
        <fullName evidence="8">RDD family protein</fullName>
    </submittedName>
</protein>
<dbReference type="PANTHER" id="PTHR36115">
    <property type="entry name" value="PROLINE-RICH ANTIGEN HOMOLOG-RELATED"/>
    <property type="match status" value="1"/>
</dbReference>
<dbReference type="AlphaFoldDB" id="A0AAJ5X8S9"/>
<evidence type="ECO:0000256" key="1">
    <source>
        <dbReference type="ARBA" id="ARBA00004651"/>
    </source>
</evidence>
<dbReference type="Pfam" id="PF06271">
    <property type="entry name" value="RDD"/>
    <property type="match status" value="1"/>
</dbReference>
<evidence type="ECO:0000256" key="5">
    <source>
        <dbReference type="ARBA" id="ARBA00023136"/>
    </source>
</evidence>
<dbReference type="KEGG" id="acob:P0Y56_14230"/>
<accession>A0AAJ5X8S9</accession>
<keyword evidence="4 6" id="KW-1133">Transmembrane helix</keyword>
<dbReference type="Proteomes" id="UP001218362">
    <property type="component" value="Chromosome"/>
</dbReference>
<evidence type="ECO:0000256" key="6">
    <source>
        <dbReference type="SAM" id="Phobius"/>
    </source>
</evidence>
<evidence type="ECO:0000256" key="3">
    <source>
        <dbReference type="ARBA" id="ARBA00022692"/>
    </source>
</evidence>
<sequence>MQSYGGFWIRVLAYLIDWIILYFASSVLSGIVMGVGFASINAGYTAVSTAMLGVAGISFVLNWLYFAILESSSWQGTVGKQALKLVVTDEQGERISFGRATGRYFAKFLSVLIFCIGFMMAGWTGRKRGLHDIVAGTLVYKANSPDLPRNSARVFE</sequence>
<feature type="transmembrane region" description="Helical" evidence="6">
    <location>
        <begin position="12"/>
        <end position="38"/>
    </location>
</feature>
<feature type="transmembrane region" description="Helical" evidence="6">
    <location>
        <begin position="104"/>
        <end position="123"/>
    </location>
</feature>